<dbReference type="PANTHER" id="PTHR30438">
    <property type="entry name" value="36 KDA ANTIGEN-RELATED"/>
    <property type="match status" value="1"/>
</dbReference>
<reference evidence="3 4" key="1">
    <citation type="submission" date="2018-07" db="EMBL/GenBank/DDBJ databases">
        <title>Genomic Encyclopedia of Archaeal and Bacterial Type Strains, Phase II (KMG-II): from individual species to whole genera.</title>
        <authorList>
            <person name="Goeker M."/>
        </authorList>
    </citation>
    <scope>NUCLEOTIDE SEQUENCE [LARGE SCALE GENOMIC DNA]</scope>
    <source>
        <strain evidence="3 4">DSM 25795</strain>
    </source>
</reference>
<accession>A0A3D9G159</accession>
<proteinExistence type="predicted"/>
<dbReference type="Proteomes" id="UP000257004">
    <property type="component" value="Unassembled WGS sequence"/>
</dbReference>
<keyword evidence="1" id="KW-0812">Transmembrane</keyword>
<organism evidence="3 4">
    <name type="scientific">Flavobacterium cutihirudinis</name>
    <dbReference type="NCBI Taxonomy" id="1265740"/>
    <lineage>
        <taxon>Bacteria</taxon>
        <taxon>Pseudomonadati</taxon>
        <taxon>Bacteroidota</taxon>
        <taxon>Flavobacteriia</taxon>
        <taxon>Flavobacteriales</taxon>
        <taxon>Flavobacteriaceae</taxon>
        <taxon>Flavobacterium</taxon>
    </lineage>
</organism>
<dbReference type="InterPro" id="IPR011053">
    <property type="entry name" value="Single_hybrid_motif"/>
</dbReference>
<keyword evidence="4" id="KW-1185">Reference proteome</keyword>
<evidence type="ECO:0000256" key="1">
    <source>
        <dbReference type="SAM" id="Phobius"/>
    </source>
</evidence>
<dbReference type="Gene3D" id="2.40.30.170">
    <property type="match status" value="1"/>
</dbReference>
<comment type="caution">
    <text evidence="3">The sequence shown here is derived from an EMBL/GenBank/DDBJ whole genome shotgun (WGS) entry which is preliminary data.</text>
</comment>
<dbReference type="EMBL" id="QRDQ01000007">
    <property type="protein sequence ID" value="RED26914.1"/>
    <property type="molecule type" value="Genomic_DNA"/>
</dbReference>
<dbReference type="AlphaFoldDB" id="A0A3D9G159"/>
<feature type="transmembrane region" description="Helical" evidence="1">
    <location>
        <begin position="7"/>
        <end position="26"/>
    </location>
</feature>
<sequence length="330" mass="36844">MKDIFKNYWALIIPIFVVLTGLIFFLKDNNKEDDNFIGMVDATSVDVAAEFPGRLDSLLVKLGDTVKTGQLLAVLRSNEINAIKAQALSAIDAAKGQQELLTQGARPELIEATSKLYQISQEQYKLFSNTYDRMERLYNEDVISGQEKDVFYFKFQAAKKEMETAQLNLQMLKNGTRPELLKTANAIVKQAEQAYELTKALGDNTRVYAPADGVISNLVTHQGEIISIGYPIMTIEKKNSTIIKFNIRQDKSNLLKVGSKTTVKVPGCEPETFDVVVHSIAPTLEFANWVPSKDKGEFELRTFTIEVKPENLAEIKGLRSGMTASLILPQ</sequence>
<feature type="domain" description="YbhG-like alpha-helical hairpin" evidence="2">
    <location>
        <begin position="85"/>
        <end position="194"/>
    </location>
</feature>
<evidence type="ECO:0000313" key="3">
    <source>
        <dbReference type="EMBL" id="RED26914.1"/>
    </source>
</evidence>
<protein>
    <submittedName>
        <fullName evidence="3">HlyD family secretion protein</fullName>
    </submittedName>
</protein>
<dbReference type="RefSeq" id="WP_115886983.1">
    <property type="nucleotide sequence ID" value="NZ_QRDQ01000007.1"/>
</dbReference>
<dbReference type="SUPFAM" id="SSF111369">
    <property type="entry name" value="HlyD-like secretion proteins"/>
    <property type="match status" value="1"/>
</dbReference>
<evidence type="ECO:0000313" key="4">
    <source>
        <dbReference type="Proteomes" id="UP000257004"/>
    </source>
</evidence>
<dbReference type="Pfam" id="PF25881">
    <property type="entry name" value="HH_YBHG"/>
    <property type="match status" value="1"/>
</dbReference>
<keyword evidence="1" id="KW-1133">Transmembrane helix</keyword>
<dbReference type="SUPFAM" id="SSF51230">
    <property type="entry name" value="Single hybrid motif"/>
    <property type="match status" value="1"/>
</dbReference>
<dbReference type="Gene3D" id="2.40.50.100">
    <property type="match status" value="2"/>
</dbReference>
<dbReference type="InterPro" id="IPR059052">
    <property type="entry name" value="HH_YbhG-like"/>
</dbReference>
<keyword evidence="1" id="KW-0472">Membrane</keyword>
<name>A0A3D9G159_9FLAO</name>
<evidence type="ECO:0000259" key="2">
    <source>
        <dbReference type="Pfam" id="PF25881"/>
    </source>
</evidence>
<dbReference type="OrthoDB" id="9793801at2"/>
<gene>
    <name evidence="3" type="ORF">BD847_0842</name>
</gene>